<evidence type="ECO:0000256" key="10">
    <source>
        <dbReference type="SAM" id="Phobius"/>
    </source>
</evidence>
<dbReference type="OrthoDB" id="429145at2759"/>
<dbReference type="SUPFAM" id="SSF51069">
    <property type="entry name" value="Carbonic anhydrase"/>
    <property type="match status" value="1"/>
</dbReference>
<feature type="signal peptide" evidence="9">
    <location>
        <begin position="1"/>
        <end position="20"/>
    </location>
</feature>
<reference evidence="12 13" key="2">
    <citation type="submission" date="2016-08" db="EMBL/GenBank/DDBJ databases">
        <title>Pervasive Adenine N6-methylation of Active Genes in Fungi.</title>
        <authorList>
            <consortium name="DOE Joint Genome Institute"/>
            <person name="Mondo S.J."/>
            <person name="Dannebaum R.O."/>
            <person name="Kuo R.C."/>
            <person name="Labutti K."/>
            <person name="Haridas S."/>
            <person name="Kuo A."/>
            <person name="Salamov A."/>
            <person name="Ahrendt S.R."/>
            <person name="Lipzen A."/>
            <person name="Sullivan W."/>
            <person name="Andreopoulos W.B."/>
            <person name="Clum A."/>
            <person name="Lindquist E."/>
            <person name="Daum C."/>
            <person name="Ramamoorthy G.K."/>
            <person name="Gryganskyi A."/>
            <person name="Culley D."/>
            <person name="Magnuson J.K."/>
            <person name="James T.Y."/>
            <person name="O'Malley M.A."/>
            <person name="Stajich J.E."/>
            <person name="Spatafora J.W."/>
            <person name="Visel A."/>
            <person name="Grigoriev I.V."/>
        </authorList>
    </citation>
    <scope>NUCLEOTIDE SEQUENCE [LARGE SCALE GENOMIC DNA]</scope>
    <source>
        <strain evidence="13">finn</strain>
    </source>
</reference>
<protein>
    <recommendedName>
        <fullName evidence="4 9">Carbonic anhydrase</fullName>
        <ecNumber evidence="4 9">4.2.1.1</ecNumber>
    </recommendedName>
</protein>
<keyword evidence="10" id="KW-1133">Transmembrane helix</keyword>
<keyword evidence="9" id="KW-0732">Signal</keyword>
<evidence type="ECO:0000256" key="4">
    <source>
        <dbReference type="ARBA" id="ARBA00012925"/>
    </source>
</evidence>
<keyword evidence="13" id="KW-1185">Reference proteome</keyword>
<feature type="chain" id="PRO_5025087842" description="Carbonic anhydrase" evidence="9">
    <location>
        <begin position="21"/>
        <end position="304"/>
    </location>
</feature>
<dbReference type="PANTHER" id="PTHR18952:SF265">
    <property type="entry name" value="CARBONIC ANHYDRASE"/>
    <property type="match status" value="1"/>
</dbReference>
<comment type="similarity">
    <text evidence="3 9">Belongs to the alpha-carbonic anhydrase family.</text>
</comment>
<dbReference type="GO" id="GO:0008270">
    <property type="term" value="F:zinc ion binding"/>
    <property type="evidence" value="ECO:0007669"/>
    <property type="project" value="UniProtKB-UniRule"/>
</dbReference>
<evidence type="ECO:0000256" key="8">
    <source>
        <dbReference type="ARBA" id="ARBA00048348"/>
    </source>
</evidence>
<organism evidence="12 13">
    <name type="scientific">Piromyces finnis</name>
    <dbReference type="NCBI Taxonomy" id="1754191"/>
    <lineage>
        <taxon>Eukaryota</taxon>
        <taxon>Fungi</taxon>
        <taxon>Fungi incertae sedis</taxon>
        <taxon>Chytridiomycota</taxon>
        <taxon>Chytridiomycota incertae sedis</taxon>
        <taxon>Neocallimastigomycetes</taxon>
        <taxon>Neocallimastigales</taxon>
        <taxon>Neocallimastigaceae</taxon>
        <taxon>Piromyces</taxon>
    </lineage>
</organism>
<name>A0A1Y1V2Y8_9FUNG</name>
<gene>
    <name evidence="12" type="ORF">BCR36DRAFT_586072</name>
</gene>
<dbReference type="InterPro" id="IPR018338">
    <property type="entry name" value="Carbonic_anhydrase_a-class_CS"/>
</dbReference>
<comment type="caution">
    <text evidence="12">The sequence shown here is derived from an EMBL/GenBank/DDBJ whole genome shotgun (WGS) entry which is preliminary data.</text>
</comment>
<dbReference type="PANTHER" id="PTHR18952">
    <property type="entry name" value="CARBONIC ANHYDRASE"/>
    <property type="match status" value="1"/>
</dbReference>
<dbReference type="PROSITE" id="PS51144">
    <property type="entry name" value="ALPHA_CA_2"/>
    <property type="match status" value="1"/>
</dbReference>
<dbReference type="InterPro" id="IPR001148">
    <property type="entry name" value="CA_dom"/>
</dbReference>
<dbReference type="EC" id="4.2.1.1" evidence="4 9"/>
<evidence type="ECO:0000256" key="2">
    <source>
        <dbReference type="ARBA" id="ARBA00002904"/>
    </source>
</evidence>
<dbReference type="Pfam" id="PF00194">
    <property type="entry name" value="Carb_anhydrase"/>
    <property type="match status" value="1"/>
</dbReference>
<keyword evidence="7 9" id="KW-0456">Lyase</keyword>
<evidence type="ECO:0000256" key="9">
    <source>
        <dbReference type="RuleBase" id="RU367011"/>
    </source>
</evidence>
<dbReference type="Proteomes" id="UP000193719">
    <property type="component" value="Unassembled WGS sequence"/>
</dbReference>
<evidence type="ECO:0000256" key="6">
    <source>
        <dbReference type="ARBA" id="ARBA00022833"/>
    </source>
</evidence>
<feature type="transmembrane region" description="Helical" evidence="10">
    <location>
        <begin position="282"/>
        <end position="303"/>
    </location>
</feature>
<reference evidence="12 13" key="1">
    <citation type="submission" date="2016-08" db="EMBL/GenBank/DDBJ databases">
        <title>Genomes of anaerobic fungi encode conserved fungal cellulosomes for biomass hydrolysis.</title>
        <authorList>
            <consortium name="DOE Joint Genome Institute"/>
            <person name="Haitjema C.H."/>
            <person name="Gilmore S.P."/>
            <person name="Henske J.K."/>
            <person name="Solomon K.V."/>
            <person name="De Groot R."/>
            <person name="Kuo A."/>
            <person name="Mondo S.J."/>
            <person name="Salamov A.A."/>
            <person name="Labutti K."/>
            <person name="Zhao Z."/>
            <person name="Chiniquy J."/>
            <person name="Barry K."/>
            <person name="Brewer H.M."/>
            <person name="Purvine S.O."/>
            <person name="Wright A.T."/>
            <person name="Boxma B."/>
            <person name="Van Alen T."/>
            <person name="Hackstein J.H."/>
            <person name="Baker S.E."/>
            <person name="Grigoriev I.V."/>
            <person name="O'Malley M.A."/>
        </authorList>
    </citation>
    <scope>NUCLEOTIDE SEQUENCE [LARGE SCALE GENOMIC DNA]</scope>
    <source>
        <strain evidence="13">finn</strain>
    </source>
</reference>
<proteinExistence type="inferred from homology"/>
<dbReference type="CDD" id="cd03124">
    <property type="entry name" value="alpha_CA_prokaryotic_like"/>
    <property type="match status" value="1"/>
</dbReference>
<evidence type="ECO:0000313" key="13">
    <source>
        <dbReference type="Proteomes" id="UP000193719"/>
    </source>
</evidence>
<dbReference type="GO" id="GO:0004089">
    <property type="term" value="F:carbonate dehydratase activity"/>
    <property type="evidence" value="ECO:0007669"/>
    <property type="project" value="UniProtKB-UniRule"/>
</dbReference>
<keyword evidence="5 9" id="KW-0479">Metal-binding</keyword>
<keyword evidence="10" id="KW-0472">Membrane</keyword>
<feature type="domain" description="Alpha-carbonic anhydrase" evidence="11">
    <location>
        <begin position="30"/>
        <end position="284"/>
    </location>
</feature>
<evidence type="ECO:0000259" key="11">
    <source>
        <dbReference type="PROSITE" id="PS51144"/>
    </source>
</evidence>
<dbReference type="Gene3D" id="3.10.200.10">
    <property type="entry name" value="Alpha carbonic anhydrase"/>
    <property type="match status" value="1"/>
</dbReference>
<dbReference type="STRING" id="1754191.A0A1Y1V2Y8"/>
<dbReference type="InterPro" id="IPR036398">
    <property type="entry name" value="CA_dom_sf"/>
</dbReference>
<dbReference type="AlphaFoldDB" id="A0A1Y1V2Y8"/>
<sequence length="304" mass="34418">MKSSIVKALAVASVFACAQGYAIEKREEHHHLLYEGNTNAQYWSSIEESYSLCNSGKNQSPINFNLESTTVDKVGSPELKYNKETFETGEYWMNNGHSVQYQFNQKDNANKLVMNRDGAEWNLVQFHFHTPSEHHVNGKFYDTEVHFVHANKDGKNHVVGFFGEVNEDGKDNEWLEALFKVEPTEEKEEYKNSITLPDLQSLLNEGVHSYNGSLTTPPCTEDVKWLVATKPFSLSLNQLRKLQGWMGFNARPTQINLNYNKDTEMPKNFNSAEKCSNEESGAASNFVSMITISIIAAIASILLM</sequence>
<evidence type="ECO:0000256" key="7">
    <source>
        <dbReference type="ARBA" id="ARBA00023239"/>
    </source>
</evidence>
<dbReference type="EMBL" id="MCFH01000044">
    <property type="protein sequence ID" value="ORX44711.1"/>
    <property type="molecule type" value="Genomic_DNA"/>
</dbReference>
<accession>A0A1Y1V2Y8</accession>
<comment type="catalytic activity">
    <reaction evidence="8 9">
        <text>hydrogencarbonate + H(+) = CO2 + H2O</text>
        <dbReference type="Rhea" id="RHEA:10748"/>
        <dbReference type="ChEBI" id="CHEBI:15377"/>
        <dbReference type="ChEBI" id="CHEBI:15378"/>
        <dbReference type="ChEBI" id="CHEBI:16526"/>
        <dbReference type="ChEBI" id="CHEBI:17544"/>
        <dbReference type="EC" id="4.2.1.1"/>
    </reaction>
</comment>
<keyword evidence="10" id="KW-0812">Transmembrane</keyword>
<keyword evidence="6 9" id="KW-0862">Zinc</keyword>
<evidence type="ECO:0000313" key="12">
    <source>
        <dbReference type="EMBL" id="ORX44711.1"/>
    </source>
</evidence>
<dbReference type="SMART" id="SM01057">
    <property type="entry name" value="Carb_anhydrase"/>
    <property type="match status" value="1"/>
</dbReference>
<dbReference type="InterPro" id="IPR023561">
    <property type="entry name" value="Carbonic_anhydrase_a-class"/>
</dbReference>
<dbReference type="PROSITE" id="PS00162">
    <property type="entry name" value="ALPHA_CA_1"/>
    <property type="match status" value="1"/>
</dbReference>
<evidence type="ECO:0000256" key="1">
    <source>
        <dbReference type="ARBA" id="ARBA00001947"/>
    </source>
</evidence>
<evidence type="ECO:0000256" key="5">
    <source>
        <dbReference type="ARBA" id="ARBA00022723"/>
    </source>
</evidence>
<comment type="cofactor">
    <cofactor evidence="1 9">
        <name>Zn(2+)</name>
        <dbReference type="ChEBI" id="CHEBI:29105"/>
    </cofactor>
</comment>
<dbReference type="InterPro" id="IPR041891">
    <property type="entry name" value="Alpha_CA_prokaryot-like"/>
</dbReference>
<evidence type="ECO:0000256" key="3">
    <source>
        <dbReference type="ARBA" id="ARBA00010718"/>
    </source>
</evidence>
<comment type="function">
    <text evidence="2 9">Reversible hydration of carbon dioxide.</text>
</comment>